<gene>
    <name evidence="1" type="ORF">AJ85_07225</name>
</gene>
<protein>
    <submittedName>
        <fullName evidence="1">Uncharacterized protein</fullName>
    </submittedName>
</protein>
<evidence type="ECO:0000313" key="1">
    <source>
        <dbReference type="EMBL" id="THG88331.1"/>
    </source>
</evidence>
<dbReference type="Proteomes" id="UP000297014">
    <property type="component" value="Unassembled WGS sequence"/>
</dbReference>
<dbReference type="AlphaFoldDB" id="A0A4S4JTD3"/>
<sequence>MEIIKVQKEHRLFKQAVEAFWNIWGEGKGPFYYIKKYIYEAEHDFRKW</sequence>
<comment type="caution">
    <text evidence="1">The sequence shown here is derived from an EMBL/GenBank/DDBJ whole genome shotgun (WGS) entry which is preliminary data.</text>
</comment>
<name>A0A4S4JTD3_ALKAL</name>
<proteinExistence type="predicted"/>
<reference evidence="1 2" key="1">
    <citation type="submission" date="2014-01" db="EMBL/GenBank/DDBJ databases">
        <title>Draft genome sequencing of Bacillus alcalophilus CGMCC 1.3604.</title>
        <authorList>
            <person name="Yang J."/>
            <person name="Diao L."/>
            <person name="Yang S."/>
        </authorList>
    </citation>
    <scope>NUCLEOTIDE SEQUENCE [LARGE SCALE GENOMIC DNA]</scope>
    <source>
        <strain evidence="1 2">CGMCC 1.3604</strain>
    </source>
</reference>
<evidence type="ECO:0000313" key="2">
    <source>
        <dbReference type="Proteomes" id="UP000297014"/>
    </source>
</evidence>
<organism evidence="1 2">
    <name type="scientific">Alkalihalobacillus alcalophilus ATCC 27647 = CGMCC 1.3604</name>
    <dbReference type="NCBI Taxonomy" id="1218173"/>
    <lineage>
        <taxon>Bacteria</taxon>
        <taxon>Bacillati</taxon>
        <taxon>Bacillota</taxon>
        <taxon>Bacilli</taxon>
        <taxon>Bacillales</taxon>
        <taxon>Bacillaceae</taxon>
        <taxon>Alkalihalobacillus</taxon>
    </lineage>
</organism>
<dbReference type="EMBL" id="JALP01000397">
    <property type="protein sequence ID" value="THG88331.1"/>
    <property type="molecule type" value="Genomic_DNA"/>
</dbReference>
<dbReference type="RefSeq" id="WP_160173391.1">
    <property type="nucleotide sequence ID" value="NZ_ALPT02000016.1"/>
</dbReference>
<accession>A0A4S4JTD3</accession>